<feature type="transmembrane region" description="Helical" evidence="8">
    <location>
        <begin position="184"/>
        <end position="201"/>
    </location>
</feature>
<reference evidence="9 10" key="1">
    <citation type="journal article" date="2012" name="Genome Biol.">
        <title>The genome of the polar eukaryotic microalga coccomyxa subellipsoidea reveals traits of cold adaptation.</title>
        <authorList>
            <person name="Blanc G."/>
            <person name="Agarkova I."/>
            <person name="Grimwood J."/>
            <person name="Kuo A."/>
            <person name="Brueggeman A."/>
            <person name="Dunigan D."/>
            <person name="Gurnon J."/>
            <person name="Ladunga I."/>
            <person name="Lindquist E."/>
            <person name="Lucas S."/>
            <person name="Pangilinan J."/>
            <person name="Proschold T."/>
            <person name="Salamov A."/>
            <person name="Schmutz J."/>
            <person name="Weeks D."/>
            <person name="Yamada T."/>
            <person name="Claverie J.M."/>
            <person name="Grigoriev I."/>
            <person name="Van Etten J."/>
            <person name="Lomsadze A."/>
            <person name="Borodovsky M."/>
        </authorList>
    </citation>
    <scope>NUCLEOTIDE SEQUENCE [LARGE SCALE GENOMIC DNA]</scope>
    <source>
        <strain evidence="9 10">C-169</strain>
    </source>
</reference>
<dbReference type="InterPro" id="IPR006043">
    <property type="entry name" value="NCS2"/>
</dbReference>
<protein>
    <recommendedName>
        <fullName evidence="11">Xanthine/uracil permease</fullName>
    </recommendedName>
</protein>
<evidence type="ECO:0000256" key="1">
    <source>
        <dbReference type="ARBA" id="ARBA00004127"/>
    </source>
</evidence>
<feature type="transmembrane region" description="Helical" evidence="8">
    <location>
        <begin position="100"/>
        <end position="121"/>
    </location>
</feature>
<evidence type="ECO:0000256" key="8">
    <source>
        <dbReference type="SAM" id="Phobius"/>
    </source>
</evidence>
<feature type="transmembrane region" description="Helical" evidence="8">
    <location>
        <begin position="292"/>
        <end position="311"/>
    </location>
</feature>
<comment type="subcellular location">
    <subcellularLocation>
        <location evidence="1">Endomembrane system</location>
        <topology evidence="1">Multi-pass membrane protein</topology>
    </subcellularLocation>
</comment>
<evidence type="ECO:0000256" key="6">
    <source>
        <dbReference type="ARBA" id="ARBA00023136"/>
    </source>
</evidence>
<evidence type="ECO:0000256" key="7">
    <source>
        <dbReference type="SAM" id="MobiDB-lite"/>
    </source>
</evidence>
<dbReference type="Proteomes" id="UP000007264">
    <property type="component" value="Unassembled WGS sequence"/>
</dbReference>
<dbReference type="OrthoDB" id="431212at2759"/>
<feature type="transmembrane region" description="Helical" evidence="8">
    <location>
        <begin position="361"/>
        <end position="387"/>
    </location>
</feature>
<dbReference type="eggNOG" id="ENOG502QQ5E">
    <property type="taxonomic scope" value="Eukaryota"/>
</dbReference>
<dbReference type="Pfam" id="PF00860">
    <property type="entry name" value="Xan_ur_permease"/>
    <property type="match status" value="2"/>
</dbReference>
<evidence type="ECO:0008006" key="11">
    <source>
        <dbReference type="Google" id="ProtNLM"/>
    </source>
</evidence>
<keyword evidence="5 8" id="KW-1133">Transmembrane helix</keyword>
<gene>
    <name evidence="9" type="ORF">COCSUDRAFT_28179</name>
</gene>
<dbReference type="GO" id="GO:0012505">
    <property type="term" value="C:endomembrane system"/>
    <property type="evidence" value="ECO:0007669"/>
    <property type="project" value="UniProtKB-SubCell"/>
</dbReference>
<evidence type="ECO:0000256" key="2">
    <source>
        <dbReference type="ARBA" id="ARBA00005697"/>
    </source>
</evidence>
<evidence type="ECO:0000256" key="4">
    <source>
        <dbReference type="ARBA" id="ARBA00022692"/>
    </source>
</evidence>
<dbReference type="EMBL" id="AGSI01000005">
    <property type="protein sequence ID" value="EIE24457.1"/>
    <property type="molecule type" value="Genomic_DNA"/>
</dbReference>
<dbReference type="PANTHER" id="PTHR43337:SF1">
    <property type="entry name" value="XANTHINE_URACIL PERMEASE C887.17-RELATED"/>
    <property type="match status" value="1"/>
</dbReference>
<evidence type="ECO:0000256" key="5">
    <source>
        <dbReference type="ARBA" id="ARBA00022989"/>
    </source>
</evidence>
<evidence type="ECO:0000313" key="10">
    <source>
        <dbReference type="Proteomes" id="UP000007264"/>
    </source>
</evidence>
<organism evidence="9 10">
    <name type="scientific">Coccomyxa subellipsoidea (strain C-169)</name>
    <name type="common">Green microalga</name>
    <dbReference type="NCBI Taxonomy" id="574566"/>
    <lineage>
        <taxon>Eukaryota</taxon>
        <taxon>Viridiplantae</taxon>
        <taxon>Chlorophyta</taxon>
        <taxon>core chlorophytes</taxon>
        <taxon>Trebouxiophyceae</taxon>
        <taxon>Trebouxiophyceae incertae sedis</taxon>
        <taxon>Coccomyxaceae</taxon>
        <taxon>Coccomyxa</taxon>
        <taxon>Coccomyxa subellipsoidea</taxon>
    </lineage>
</organism>
<keyword evidence="3" id="KW-0813">Transport</keyword>
<feature type="transmembrane region" description="Helical" evidence="8">
    <location>
        <begin position="467"/>
        <end position="490"/>
    </location>
</feature>
<dbReference type="GeneID" id="17042459"/>
<keyword evidence="6 8" id="KW-0472">Membrane</keyword>
<dbReference type="PANTHER" id="PTHR43337">
    <property type="entry name" value="XANTHINE/URACIL PERMEASE C887.17-RELATED"/>
    <property type="match status" value="1"/>
</dbReference>
<keyword evidence="10" id="KW-1185">Reference proteome</keyword>
<proteinExistence type="inferred from homology"/>
<dbReference type="GO" id="GO:0005345">
    <property type="term" value="F:purine nucleobase transmembrane transporter activity"/>
    <property type="evidence" value="ECO:0007669"/>
    <property type="project" value="TreeGrafter"/>
</dbReference>
<accession>I0Z1D8</accession>
<evidence type="ECO:0000313" key="9">
    <source>
        <dbReference type="EMBL" id="EIE24457.1"/>
    </source>
</evidence>
<dbReference type="GO" id="GO:0005886">
    <property type="term" value="C:plasma membrane"/>
    <property type="evidence" value="ECO:0007669"/>
    <property type="project" value="TreeGrafter"/>
</dbReference>
<dbReference type="InterPro" id="IPR045018">
    <property type="entry name" value="Azg-like"/>
</dbReference>
<dbReference type="GO" id="GO:0015853">
    <property type="term" value="P:adenine transport"/>
    <property type="evidence" value="ECO:0007669"/>
    <property type="project" value="TreeGrafter"/>
</dbReference>
<feature type="transmembrane region" description="Helical" evidence="8">
    <location>
        <begin position="269"/>
        <end position="285"/>
    </location>
</feature>
<keyword evidence="4 8" id="KW-0812">Transmembrane</keyword>
<feature type="transmembrane region" description="Helical" evidence="8">
    <location>
        <begin position="510"/>
        <end position="531"/>
    </location>
</feature>
<evidence type="ECO:0000256" key="3">
    <source>
        <dbReference type="ARBA" id="ARBA00022448"/>
    </source>
</evidence>
<name>I0Z1D8_COCSC</name>
<dbReference type="RefSeq" id="XP_005649001.1">
    <property type="nucleotide sequence ID" value="XM_005648944.1"/>
</dbReference>
<dbReference type="GO" id="GO:0015854">
    <property type="term" value="P:guanine transport"/>
    <property type="evidence" value="ECO:0007669"/>
    <property type="project" value="TreeGrafter"/>
</dbReference>
<feature type="transmembrane region" description="Helical" evidence="8">
    <location>
        <begin position="153"/>
        <end position="172"/>
    </location>
</feature>
<dbReference type="KEGG" id="csl:COCSUDRAFT_28179"/>
<comment type="caution">
    <text evidence="9">The sequence shown here is derived from an EMBL/GenBank/DDBJ whole genome shotgun (WGS) entry which is preliminary data.</text>
</comment>
<dbReference type="AlphaFoldDB" id="I0Z1D8"/>
<comment type="similarity">
    <text evidence="2">Belongs to the nucleobase:cation symporter-2 (NCS2) (TC 2.A.40) family. Azg-like subfamily.</text>
</comment>
<sequence length="610" mass="64044">MILSFCVLLQVGRYFKTVERNTTLVQELRAGTVTFLTIAYILSVNANILSDTGGPCTSDDCTMTIPVDQVFFAQGPDKSFACRFTDPGYQACVDATRKSLITATAASSLLGCVIMGVAANLPVALAPGMGLNAYFTYNVVGYYGTKSVSYQEALAAIFIEGWIFVFLSAVGVRQKVISYLPRTLALAMAAGIGLFLAHIGYQGSQGIGLVVGDGATLVTLGGCSTPSQVHPYYIADTTGVCTPEGNAPLPNLPPAGANYECPTWKLNSGPIWMGLGGLAIMSILMSRNFKGAIIAGIAITTIISWIPGHAASYLGSNSPILGGIGGDGESRWQYFKNVVAVPSIKQTGGALSFSNFKSGDLWLALITFLYVDFFDATGTLFSMANFINNFIPGFVDPKTNNFPGSTLAYCSDGISIVIGSVMGTSPVTVFVESATGIREGGRTGLTSIMVAFWMFVALWFTPIIASIPTYCTGPALILTGALMMINVVKIDWNDINKAVPAFLTISIMPLTYSISYGVIGGVVSFILLHAIKWACDKLSERTNGAFGYCSPPASPEGTAHDGVADDEFGVSNKPSAKGDASVSNGEAAAPDAAEKANPVLPMSKAGQSIV</sequence>
<feature type="region of interest" description="Disordered" evidence="7">
    <location>
        <begin position="557"/>
        <end position="610"/>
    </location>
</feature>
<dbReference type="STRING" id="574566.I0Z1D8"/>